<comment type="caution">
    <text evidence="2">The sequence shown here is derived from an EMBL/GenBank/DDBJ whole genome shotgun (WGS) entry which is preliminary data.</text>
</comment>
<evidence type="ECO:0008006" key="4">
    <source>
        <dbReference type="Google" id="ProtNLM"/>
    </source>
</evidence>
<dbReference type="OrthoDB" id="1029638at2"/>
<evidence type="ECO:0000313" key="3">
    <source>
        <dbReference type="Proteomes" id="UP000216311"/>
    </source>
</evidence>
<sequence length="917" mass="100467">MPITDRTVHALDARRNIRDWLISPAYATPADLAAELADQGDPFRSDSSGPEVSHEHARWVLTNGPDVTPLKERILPARRITEPPNGEPIEGGPFTLTAGGADHVGKWSRAHLADDGLLDWSEFCYTPQWRFATAATVLEVDQADRRTIEVAATGPFTLWLNGKEILSADEVRYMEPAPHRVDVWLPSGTSTLVLAGWQVAFREVRQVYRVRVLGLPVRVVIPSPGADEDAARGCEHLLNAVGSARWGSEQGTLLLTGPRGLTVDATVDGVSRRVELSETPVELDFTAVDDEDDADDLSTGGTGASMLSRPYDEVEIAVADQPSSPIRRLLPFARLPRRYRSEPEGDPQQWRQEFLQHAIGIGGTAAALAAHTLAEPSTSAEPVEATSAEASTSAEPVEAPVVTTERVEKALWMIDHRADCADFEAVGLAHLLHRIPADRWADGVRERVEQSLLDFKFWIDQPGLDAMCYFTENHQFVWHTAEYLIGSLFADRRFSNSGQTGAEHAEHGRRLALDWLRVRLPGGFAEFDSNAYLAIDCFAAVSLVELAEDEELRELATALADRILLSLATNSWRGVHGAAHGRSYVQTQRSSRLEETAPIQWVCFGVGALNEAVLPTAAIATAQRYELPEIARQLAIPGDEPTWHEQRYAGDYRFEHDLLSRPYRSRAVFYRAPEVMLSSAQDYRSGLPGLQEYIWGATLGPETQIAVSHAPNASVSPSARPNSWAGNRELPRVHQHRDVLVALHRIGADDPMGYSHAWFPTTHLDEWLQRGSWTAGRRGDGYVALSTAGGTRLVRSGSDALQELRPIGDGTAWVCVVGRASQDGSLAEFVASLGEPDYAAGDLGPRVMVSPQGRPAIELDFDGPLLVDGRVAEPLGNEPGIEGPFVTGDADELHYHHAGREYRVDTRAPGERKVGHG</sequence>
<gene>
    <name evidence="2" type="ORF">CGZ93_14710</name>
</gene>
<dbReference type="EMBL" id="NMVQ01000043">
    <property type="protein sequence ID" value="OYO18667.1"/>
    <property type="molecule type" value="Genomic_DNA"/>
</dbReference>
<reference evidence="2 3" key="1">
    <citation type="submission" date="2017-07" db="EMBL/GenBank/DDBJ databases">
        <title>Draft whole genome sequences of clinical Proprionibacteriaceae strains.</title>
        <authorList>
            <person name="Bernier A.-M."/>
            <person name="Bernard K."/>
            <person name="Domingo M.-C."/>
        </authorList>
    </citation>
    <scope>NUCLEOTIDE SEQUENCE [LARGE SCALE GENOMIC DNA]</scope>
    <source>
        <strain evidence="2 3">NML 130396</strain>
    </source>
</reference>
<name>A0A255GS47_9ACTN</name>
<dbReference type="Proteomes" id="UP000216311">
    <property type="component" value="Unassembled WGS sequence"/>
</dbReference>
<keyword evidence="3" id="KW-1185">Reference proteome</keyword>
<evidence type="ECO:0000313" key="2">
    <source>
        <dbReference type="EMBL" id="OYO18667.1"/>
    </source>
</evidence>
<dbReference type="RefSeq" id="WP_094364900.1">
    <property type="nucleotide sequence ID" value="NZ_NMVQ01000043.1"/>
</dbReference>
<dbReference type="AlphaFoldDB" id="A0A255GS47"/>
<proteinExistence type="predicted"/>
<feature type="region of interest" description="Disordered" evidence="1">
    <location>
        <begin position="375"/>
        <end position="400"/>
    </location>
</feature>
<organism evidence="2 3">
    <name type="scientific">Enemella dayhoffiae</name>
    <dbReference type="NCBI Taxonomy" id="2016507"/>
    <lineage>
        <taxon>Bacteria</taxon>
        <taxon>Bacillati</taxon>
        <taxon>Actinomycetota</taxon>
        <taxon>Actinomycetes</taxon>
        <taxon>Propionibacteriales</taxon>
        <taxon>Propionibacteriaceae</taxon>
        <taxon>Enemella</taxon>
    </lineage>
</organism>
<protein>
    <recommendedName>
        <fullName evidence="4">Heparinase II/III-like protein</fullName>
    </recommendedName>
</protein>
<accession>A0A255GS47</accession>
<evidence type="ECO:0000256" key="1">
    <source>
        <dbReference type="SAM" id="MobiDB-lite"/>
    </source>
</evidence>